<dbReference type="GO" id="GO:0035269">
    <property type="term" value="P:protein O-linked glycosylation via mannose"/>
    <property type="evidence" value="ECO:0007669"/>
    <property type="project" value="TreeGrafter"/>
</dbReference>
<evidence type="ECO:0000256" key="14">
    <source>
        <dbReference type="ARBA" id="ARBA00023180"/>
    </source>
</evidence>
<dbReference type="GO" id="GO:0015020">
    <property type="term" value="F:glucuronosyltransferase activity"/>
    <property type="evidence" value="ECO:0007669"/>
    <property type="project" value="InterPro"/>
</dbReference>
<evidence type="ECO:0000256" key="18">
    <source>
        <dbReference type="ARBA" id="ARBA00032181"/>
    </source>
</evidence>
<keyword evidence="11 21" id="KW-1133">Transmembrane helix</keyword>
<keyword evidence="14" id="KW-0325">Glycoprotein</keyword>
<reference evidence="22" key="1">
    <citation type="submission" date="2020-11" db="EMBL/GenBank/DDBJ databases">
        <authorList>
            <person name="Tran Van P."/>
        </authorList>
    </citation>
    <scope>NUCLEOTIDE SEQUENCE</scope>
</reference>
<keyword evidence="6" id="KW-0328">Glycosyltransferase</keyword>
<dbReference type="EMBL" id="OC322127">
    <property type="protein sequence ID" value="CAD7411242.1"/>
    <property type="molecule type" value="Genomic_DNA"/>
</dbReference>
<dbReference type="GO" id="GO:0046872">
    <property type="term" value="F:metal ion binding"/>
    <property type="evidence" value="ECO:0007669"/>
    <property type="project" value="UniProtKB-KW"/>
</dbReference>
<comment type="pathway">
    <text evidence="3">Protein modification; protein glycosylation.</text>
</comment>
<evidence type="ECO:0000256" key="20">
    <source>
        <dbReference type="ARBA" id="ARBA00047852"/>
    </source>
</evidence>
<evidence type="ECO:0000256" key="17">
    <source>
        <dbReference type="ARBA" id="ARBA00032175"/>
    </source>
</evidence>
<evidence type="ECO:0000256" key="13">
    <source>
        <dbReference type="ARBA" id="ARBA00023136"/>
    </source>
</evidence>
<accession>A0A7R9DDF0</accession>
<name>A0A7R9DDF0_TIMCR</name>
<evidence type="ECO:0000256" key="4">
    <source>
        <dbReference type="ARBA" id="ARBA00008539"/>
    </source>
</evidence>
<keyword evidence="7" id="KW-0808">Transferase</keyword>
<sequence length="382" mass="43770">MQHLLWGKVVLVLVAVVAVLQVVHLILLSRLEARHHHHLDDTNDHLALLNSEAETSFSALVRSLHQGRVLDSSGEYQIVPNLALAARQLHGKTTTNSTPDIALVTQCSFNHLHHLIPLAQRWQGPISVSVFAEDQEVNDALRSIATLRNCYSTVRVNVSFHLVSPLSAGGRGGLYSAPPASLFRCDLAFTSGLQRRNYDFFNYATKNRLFGEALRDDKTVWVVPAFEVRETVAPPRTKTELLKLMDKGDLRPFYIELCWKCQVHTDYDTWQKEPPSPGISPLFEVLWKDPWEPFYIARNSVPFYDERFKQYGFNRISQVCELHVAGYKFSVLNNAFLVHKGLKTAGSFHSDKDLDQERNRVLFRHFKLELREKYPESSRRCY</sequence>
<keyword evidence="13 21" id="KW-0472">Membrane</keyword>
<evidence type="ECO:0000256" key="19">
    <source>
        <dbReference type="ARBA" id="ARBA00033291"/>
    </source>
</evidence>
<dbReference type="AlphaFoldDB" id="A0A7R9DDF0"/>
<dbReference type="PANTHER" id="PTHR46420:SF1">
    <property type="entry name" value="BETA-1,4-GLUCURONYLTRANSFERASE 1"/>
    <property type="match status" value="1"/>
</dbReference>
<dbReference type="Pfam" id="PF13896">
    <property type="entry name" value="Glyco_transf_49"/>
    <property type="match status" value="2"/>
</dbReference>
<evidence type="ECO:0000256" key="6">
    <source>
        <dbReference type="ARBA" id="ARBA00022676"/>
    </source>
</evidence>
<dbReference type="InterPro" id="IPR043189">
    <property type="entry name" value="B4GAT1"/>
</dbReference>
<feature type="transmembrane region" description="Helical" evidence="21">
    <location>
        <begin position="6"/>
        <end position="28"/>
    </location>
</feature>
<evidence type="ECO:0000256" key="3">
    <source>
        <dbReference type="ARBA" id="ARBA00004922"/>
    </source>
</evidence>
<dbReference type="PANTHER" id="PTHR46420">
    <property type="entry name" value="BETA-1,4-GLUCURONYLTRANSFERASE 1"/>
    <property type="match status" value="1"/>
</dbReference>
<keyword evidence="15" id="KW-0464">Manganese</keyword>
<evidence type="ECO:0000256" key="8">
    <source>
        <dbReference type="ARBA" id="ARBA00022692"/>
    </source>
</evidence>
<protein>
    <recommendedName>
        <fullName evidence="5">Beta-1,4-glucuronyltransferase 1</fullName>
    </recommendedName>
    <alternativeName>
        <fullName evidence="16">I-beta-1,3-N-acetylglucosaminyltransferase</fullName>
    </alternativeName>
    <alternativeName>
        <fullName evidence="19">N-acetyllactosaminide beta-1,3-N-acetylglucosaminyltransferase</fullName>
    </alternativeName>
    <alternativeName>
        <fullName evidence="17">Poly-N-acetyllactosamine extension enzyme</fullName>
    </alternativeName>
    <alternativeName>
        <fullName evidence="18">UDP-GlcNAc:betaGal beta-1,3-N-acetylglucosaminyltransferase 1</fullName>
    </alternativeName>
</protein>
<comment type="cofactor">
    <cofactor evidence="1">
        <name>Mn(2+)</name>
        <dbReference type="ChEBI" id="CHEBI:29035"/>
    </cofactor>
</comment>
<keyword evidence="10" id="KW-0735">Signal-anchor</keyword>
<dbReference type="UniPathway" id="UPA00378"/>
<evidence type="ECO:0000256" key="10">
    <source>
        <dbReference type="ARBA" id="ARBA00022968"/>
    </source>
</evidence>
<evidence type="ECO:0000256" key="11">
    <source>
        <dbReference type="ARBA" id="ARBA00022989"/>
    </source>
</evidence>
<gene>
    <name evidence="22" type="ORF">TCEB3V08_LOCUS10871</name>
</gene>
<comment type="similarity">
    <text evidence="4">Belongs to the glycosyltransferase 49 family.</text>
</comment>
<evidence type="ECO:0000256" key="21">
    <source>
        <dbReference type="SAM" id="Phobius"/>
    </source>
</evidence>
<evidence type="ECO:0000313" key="22">
    <source>
        <dbReference type="EMBL" id="CAD7411242.1"/>
    </source>
</evidence>
<evidence type="ECO:0000256" key="15">
    <source>
        <dbReference type="ARBA" id="ARBA00023211"/>
    </source>
</evidence>
<keyword evidence="12" id="KW-0333">Golgi apparatus</keyword>
<evidence type="ECO:0000256" key="9">
    <source>
        <dbReference type="ARBA" id="ARBA00022723"/>
    </source>
</evidence>
<keyword evidence="9" id="KW-0479">Metal-binding</keyword>
<evidence type="ECO:0000256" key="16">
    <source>
        <dbReference type="ARBA" id="ARBA00030723"/>
    </source>
</evidence>
<evidence type="ECO:0000256" key="7">
    <source>
        <dbReference type="ARBA" id="ARBA00022679"/>
    </source>
</evidence>
<dbReference type="GO" id="GO:0000139">
    <property type="term" value="C:Golgi membrane"/>
    <property type="evidence" value="ECO:0007669"/>
    <property type="project" value="UniProtKB-SubCell"/>
</dbReference>
<evidence type="ECO:0000256" key="1">
    <source>
        <dbReference type="ARBA" id="ARBA00001936"/>
    </source>
</evidence>
<evidence type="ECO:0000256" key="12">
    <source>
        <dbReference type="ARBA" id="ARBA00023034"/>
    </source>
</evidence>
<keyword evidence="8 21" id="KW-0812">Transmembrane</keyword>
<organism evidence="22">
    <name type="scientific">Timema cristinae</name>
    <name type="common">Walking stick</name>
    <dbReference type="NCBI Taxonomy" id="61476"/>
    <lineage>
        <taxon>Eukaryota</taxon>
        <taxon>Metazoa</taxon>
        <taxon>Ecdysozoa</taxon>
        <taxon>Arthropoda</taxon>
        <taxon>Hexapoda</taxon>
        <taxon>Insecta</taxon>
        <taxon>Pterygota</taxon>
        <taxon>Neoptera</taxon>
        <taxon>Polyneoptera</taxon>
        <taxon>Phasmatodea</taxon>
        <taxon>Timematodea</taxon>
        <taxon>Timematoidea</taxon>
        <taxon>Timematidae</taxon>
        <taxon>Timema</taxon>
    </lineage>
</organism>
<proteinExistence type="inferred from homology"/>
<comment type="catalytic activity">
    <reaction evidence="20">
        <text>3-O-[beta-D-Xyl-(1-&gt;4)-Rib-ol-P-Rib-ol-P-3-beta-D-GalNAc-(1-&gt;3)-beta-D-GlcNAc-(1-&gt;4)-(O-6-P-alpha-D-Man)]-Thr-[protein] + UDP-alpha-D-glucuronate = 3-O-[beta-D-GlcA-(1-&gt;3)-beta-D-Xyl-(1-&gt;4)-Rib-ol-P-Rib-ol-P-3-beta-D-GalNAc-(1-&gt;3)-beta-D-GlcNAc-(1-&gt;4)-(O-6-P-alpha-D-Man)]-Thr-[protein] + UDP + H(+)</text>
        <dbReference type="Rhea" id="RHEA:46860"/>
        <dbReference type="Rhea" id="RHEA-COMP:15023"/>
        <dbReference type="Rhea" id="RHEA-COMP:17482"/>
        <dbReference type="ChEBI" id="CHEBI:15378"/>
        <dbReference type="ChEBI" id="CHEBI:58052"/>
        <dbReference type="ChEBI" id="CHEBI:58223"/>
        <dbReference type="ChEBI" id="CHEBI:142405"/>
        <dbReference type="ChEBI" id="CHEBI:177336"/>
    </reaction>
</comment>
<comment type="subcellular location">
    <subcellularLocation>
        <location evidence="2">Golgi apparatus membrane</location>
        <topology evidence="2">Single-pass type II membrane protein</topology>
    </subcellularLocation>
</comment>
<evidence type="ECO:0000256" key="5">
    <source>
        <dbReference type="ARBA" id="ARBA00017962"/>
    </source>
</evidence>
<evidence type="ECO:0000256" key="2">
    <source>
        <dbReference type="ARBA" id="ARBA00004323"/>
    </source>
</evidence>